<accession>A0A1J5PJV6</accession>
<feature type="domain" description="Aminomethyltransferase C-terminal" evidence="1">
    <location>
        <begin position="6"/>
        <end position="74"/>
    </location>
</feature>
<evidence type="ECO:0000259" key="1">
    <source>
        <dbReference type="Pfam" id="PF08669"/>
    </source>
</evidence>
<gene>
    <name evidence="2" type="primary">dmg_1</name>
    <name evidence="2" type="ORF">GALL_472910</name>
</gene>
<evidence type="ECO:0000313" key="2">
    <source>
        <dbReference type="EMBL" id="OIQ71096.1"/>
    </source>
</evidence>
<reference evidence="2" key="1">
    <citation type="submission" date="2016-10" db="EMBL/GenBank/DDBJ databases">
        <title>Sequence of Gallionella enrichment culture.</title>
        <authorList>
            <person name="Poehlein A."/>
            <person name="Muehling M."/>
            <person name="Daniel R."/>
        </authorList>
    </citation>
    <scope>NUCLEOTIDE SEQUENCE</scope>
</reference>
<name>A0A1J5PJV6_9ZZZZ</name>
<sequence length="82" mass="8855">MIDDITRVALGNEPVRHNGEVIGRVKSGGQGHSIGKSIAYAYLPIAHTEPGTKVEIEIFGEWLDGTIAKDPLFDPTGERIKA</sequence>
<dbReference type="GO" id="GO:0047866">
    <property type="term" value="F:dimethylglycine oxidase activity"/>
    <property type="evidence" value="ECO:0007669"/>
    <property type="project" value="UniProtKB-EC"/>
</dbReference>
<dbReference type="Gene3D" id="2.40.30.110">
    <property type="entry name" value="Aminomethyltransferase beta-barrel domains"/>
    <property type="match status" value="1"/>
</dbReference>
<dbReference type="SUPFAM" id="SSF101790">
    <property type="entry name" value="Aminomethyltransferase beta-barrel domain"/>
    <property type="match status" value="1"/>
</dbReference>
<protein>
    <submittedName>
        <fullName evidence="2">Dimethylglycine oxidase</fullName>
        <ecNumber evidence="2">1.5.3.10</ecNumber>
    </submittedName>
</protein>
<dbReference type="EC" id="1.5.3.10" evidence="2"/>
<proteinExistence type="predicted"/>
<dbReference type="AlphaFoldDB" id="A0A1J5PJV6"/>
<dbReference type="InterPro" id="IPR013977">
    <property type="entry name" value="GcvT_C"/>
</dbReference>
<organism evidence="2">
    <name type="scientific">mine drainage metagenome</name>
    <dbReference type="NCBI Taxonomy" id="410659"/>
    <lineage>
        <taxon>unclassified sequences</taxon>
        <taxon>metagenomes</taxon>
        <taxon>ecological metagenomes</taxon>
    </lineage>
</organism>
<dbReference type="EMBL" id="MLJW01003883">
    <property type="protein sequence ID" value="OIQ71096.1"/>
    <property type="molecule type" value="Genomic_DNA"/>
</dbReference>
<keyword evidence="2" id="KW-0560">Oxidoreductase</keyword>
<comment type="caution">
    <text evidence="2">The sequence shown here is derived from an EMBL/GenBank/DDBJ whole genome shotgun (WGS) entry which is preliminary data.</text>
</comment>
<dbReference type="Pfam" id="PF08669">
    <property type="entry name" value="GCV_T_C"/>
    <property type="match status" value="1"/>
</dbReference>
<dbReference type="InterPro" id="IPR029043">
    <property type="entry name" value="GcvT/YgfZ_C"/>
</dbReference>